<evidence type="ECO:0000256" key="1">
    <source>
        <dbReference type="ARBA" id="ARBA00022801"/>
    </source>
</evidence>
<dbReference type="Gene3D" id="3.40.50.1820">
    <property type="entry name" value="alpha/beta hydrolase"/>
    <property type="match status" value="2"/>
</dbReference>
<comment type="caution">
    <text evidence="3">The sequence shown here is derived from an EMBL/GenBank/DDBJ whole genome shotgun (WGS) entry which is preliminary data.</text>
</comment>
<dbReference type="InterPro" id="IPR050300">
    <property type="entry name" value="GDXG_lipolytic_enzyme"/>
</dbReference>
<dbReference type="PANTHER" id="PTHR48081">
    <property type="entry name" value="AB HYDROLASE SUPERFAMILY PROTEIN C4A8.06C"/>
    <property type="match status" value="1"/>
</dbReference>
<proteinExistence type="predicted"/>
<dbReference type="GO" id="GO:0016787">
    <property type="term" value="F:hydrolase activity"/>
    <property type="evidence" value="ECO:0007669"/>
    <property type="project" value="UniProtKB-KW"/>
</dbReference>
<dbReference type="Proteomes" id="UP000724874">
    <property type="component" value="Unassembled WGS sequence"/>
</dbReference>
<name>A0A9P5NRA8_GYMJU</name>
<dbReference type="InterPro" id="IPR029058">
    <property type="entry name" value="AB_hydrolase_fold"/>
</dbReference>
<reference evidence="3" key="1">
    <citation type="submission" date="2020-11" db="EMBL/GenBank/DDBJ databases">
        <authorList>
            <consortium name="DOE Joint Genome Institute"/>
            <person name="Ahrendt S."/>
            <person name="Riley R."/>
            <person name="Andreopoulos W."/>
            <person name="LaButti K."/>
            <person name="Pangilinan J."/>
            <person name="Ruiz-duenas F.J."/>
            <person name="Barrasa J.M."/>
            <person name="Sanchez-Garcia M."/>
            <person name="Camarero S."/>
            <person name="Miyauchi S."/>
            <person name="Serrano A."/>
            <person name="Linde D."/>
            <person name="Babiker R."/>
            <person name="Drula E."/>
            <person name="Ayuso-Fernandez I."/>
            <person name="Pacheco R."/>
            <person name="Padilla G."/>
            <person name="Ferreira P."/>
            <person name="Barriuso J."/>
            <person name="Kellner H."/>
            <person name="Castanera R."/>
            <person name="Alfaro M."/>
            <person name="Ramirez L."/>
            <person name="Pisabarro A.G."/>
            <person name="Kuo A."/>
            <person name="Tritt A."/>
            <person name="Lipzen A."/>
            <person name="He G."/>
            <person name="Yan M."/>
            <person name="Ng V."/>
            <person name="Cullen D."/>
            <person name="Martin F."/>
            <person name="Rosso M.-N."/>
            <person name="Henrissat B."/>
            <person name="Hibbett D."/>
            <person name="Martinez A.T."/>
            <person name="Grigoriev I.V."/>
        </authorList>
    </citation>
    <scope>NUCLEOTIDE SEQUENCE</scope>
    <source>
        <strain evidence="3">AH 44721</strain>
    </source>
</reference>
<dbReference type="EMBL" id="JADNYJ010000042">
    <property type="protein sequence ID" value="KAF8901346.1"/>
    <property type="molecule type" value="Genomic_DNA"/>
</dbReference>
<dbReference type="PANTHER" id="PTHR48081:SF31">
    <property type="entry name" value="STERYL ACETYL HYDROLASE MUG81-RELATED"/>
    <property type="match status" value="1"/>
</dbReference>
<keyword evidence="4" id="KW-1185">Reference proteome</keyword>
<protein>
    <submittedName>
        <fullName evidence="3">Uncharacterized protein</fullName>
    </submittedName>
</protein>
<dbReference type="SUPFAM" id="SSF53474">
    <property type="entry name" value="alpha/beta-Hydrolases"/>
    <property type="match status" value="1"/>
</dbReference>
<keyword evidence="1" id="KW-0378">Hydrolase</keyword>
<dbReference type="OrthoDB" id="2152029at2759"/>
<gene>
    <name evidence="3" type="ORF">CPB84DRAFT_1777614</name>
</gene>
<evidence type="ECO:0000256" key="2">
    <source>
        <dbReference type="SAM" id="MobiDB-lite"/>
    </source>
</evidence>
<feature type="region of interest" description="Disordered" evidence="2">
    <location>
        <begin position="1"/>
        <end position="29"/>
    </location>
</feature>
<organism evidence="3 4">
    <name type="scientific">Gymnopilus junonius</name>
    <name type="common">Spectacular rustgill mushroom</name>
    <name type="synonym">Gymnopilus spectabilis subsp. junonius</name>
    <dbReference type="NCBI Taxonomy" id="109634"/>
    <lineage>
        <taxon>Eukaryota</taxon>
        <taxon>Fungi</taxon>
        <taxon>Dikarya</taxon>
        <taxon>Basidiomycota</taxon>
        <taxon>Agaricomycotina</taxon>
        <taxon>Agaricomycetes</taxon>
        <taxon>Agaricomycetidae</taxon>
        <taxon>Agaricales</taxon>
        <taxon>Agaricineae</taxon>
        <taxon>Hymenogastraceae</taxon>
        <taxon>Gymnopilus</taxon>
    </lineage>
</organism>
<accession>A0A9P5NRA8</accession>
<sequence>MGGETTGVSYHGDEHETESTSNLVPPHRGETNDIVLAQAPPPKGKYADVSFLINIRVLWFALKSLVLHPKSMKRHTTITFIRWITGTCNYKEIQFLMPPSVDAYLQWTKRQKPRMEPFIEPLIDDAMVMWVGKKRTDRVVLYMPGGAYFFPLSGNAISFWRYVQLELESQGIDVGLAILAYSLIPEAGFPTQLRQAQVALEHILASGVHPSNLHLPKPASKPSLPEPASKQGAPPTCPHTFMPIRGVYLMSPWVCMESTTASSRANFAYDIIVPSPSGSDAPTDSGSGLGSGSAWFAGLDGIVDRLLMTAGGKEVLRDDIIAFSQTMGKVKRREFGFVVQEGGVHVDPLLEFMFMDGKEGKSKGKGKDNAKGEGEVRSLTPMIVSWLAAGYRSS</sequence>
<dbReference type="AlphaFoldDB" id="A0A9P5NRA8"/>
<evidence type="ECO:0000313" key="3">
    <source>
        <dbReference type="EMBL" id="KAF8901346.1"/>
    </source>
</evidence>
<evidence type="ECO:0000313" key="4">
    <source>
        <dbReference type="Proteomes" id="UP000724874"/>
    </source>
</evidence>
<feature type="region of interest" description="Disordered" evidence="2">
    <location>
        <begin position="211"/>
        <end position="236"/>
    </location>
</feature>